<name>A0A819RRH1_9BILA</name>
<organism evidence="2 3">
    <name type="scientific">Adineta steineri</name>
    <dbReference type="NCBI Taxonomy" id="433720"/>
    <lineage>
        <taxon>Eukaryota</taxon>
        <taxon>Metazoa</taxon>
        <taxon>Spiralia</taxon>
        <taxon>Gnathifera</taxon>
        <taxon>Rotifera</taxon>
        <taxon>Eurotatoria</taxon>
        <taxon>Bdelloidea</taxon>
        <taxon>Adinetida</taxon>
        <taxon>Adinetidae</taxon>
        <taxon>Adineta</taxon>
    </lineage>
</organism>
<feature type="non-terminal residue" evidence="2">
    <location>
        <position position="1"/>
    </location>
</feature>
<evidence type="ECO:0000313" key="2">
    <source>
        <dbReference type="EMBL" id="CAF4057109.1"/>
    </source>
</evidence>
<evidence type="ECO:0000256" key="1">
    <source>
        <dbReference type="SAM" id="Phobius"/>
    </source>
</evidence>
<comment type="caution">
    <text evidence="2">The sequence shown here is derived from an EMBL/GenBank/DDBJ whole genome shotgun (WGS) entry which is preliminary data.</text>
</comment>
<feature type="transmembrane region" description="Helical" evidence="1">
    <location>
        <begin position="7"/>
        <end position="33"/>
    </location>
</feature>
<proteinExistence type="predicted"/>
<dbReference type="EMBL" id="CAJOBB010003755">
    <property type="protein sequence ID" value="CAF4057109.1"/>
    <property type="molecule type" value="Genomic_DNA"/>
</dbReference>
<gene>
    <name evidence="2" type="ORF">KXQ929_LOCUS31905</name>
</gene>
<sequence length="106" mass="11583">QAWLGCLLTSCCTTTGLITICAVVVISLIPVYLGTQGGPTTNPNKQTTLELTFSTDYSIPSGGMQPAVENMQDLAREGFWFAIKERAFETMLIVSSEYCYLIYGDL</sequence>
<keyword evidence="1" id="KW-0812">Transmembrane</keyword>
<evidence type="ECO:0000313" key="3">
    <source>
        <dbReference type="Proteomes" id="UP000663868"/>
    </source>
</evidence>
<dbReference type="Proteomes" id="UP000663868">
    <property type="component" value="Unassembled WGS sequence"/>
</dbReference>
<keyword evidence="1" id="KW-1133">Transmembrane helix</keyword>
<dbReference type="AlphaFoldDB" id="A0A819RRH1"/>
<accession>A0A819RRH1</accession>
<keyword evidence="1" id="KW-0472">Membrane</keyword>
<reference evidence="2" key="1">
    <citation type="submission" date="2021-02" db="EMBL/GenBank/DDBJ databases">
        <authorList>
            <person name="Nowell W R."/>
        </authorList>
    </citation>
    <scope>NUCLEOTIDE SEQUENCE</scope>
</reference>
<protein>
    <submittedName>
        <fullName evidence="2">Uncharacterized protein</fullName>
    </submittedName>
</protein>